<organism evidence="1 2">
    <name type="scientific">Populus trichocarpa</name>
    <name type="common">Western balsam poplar</name>
    <name type="synonym">Populus balsamifera subsp. trichocarpa</name>
    <dbReference type="NCBI Taxonomy" id="3694"/>
    <lineage>
        <taxon>Eukaryota</taxon>
        <taxon>Viridiplantae</taxon>
        <taxon>Streptophyta</taxon>
        <taxon>Embryophyta</taxon>
        <taxon>Tracheophyta</taxon>
        <taxon>Spermatophyta</taxon>
        <taxon>Magnoliopsida</taxon>
        <taxon>eudicotyledons</taxon>
        <taxon>Gunneridae</taxon>
        <taxon>Pentapetalae</taxon>
        <taxon>rosids</taxon>
        <taxon>fabids</taxon>
        <taxon>Malpighiales</taxon>
        <taxon>Salicaceae</taxon>
        <taxon>Saliceae</taxon>
        <taxon>Populus</taxon>
    </lineage>
</organism>
<reference evidence="1 2" key="1">
    <citation type="journal article" date="2006" name="Science">
        <title>The genome of black cottonwood, Populus trichocarpa (Torr. &amp; Gray).</title>
        <authorList>
            <person name="Tuskan G.A."/>
            <person name="Difazio S."/>
            <person name="Jansson S."/>
            <person name="Bohlmann J."/>
            <person name="Grigoriev I."/>
            <person name="Hellsten U."/>
            <person name="Putnam N."/>
            <person name="Ralph S."/>
            <person name="Rombauts S."/>
            <person name="Salamov A."/>
            <person name="Schein J."/>
            <person name="Sterck L."/>
            <person name="Aerts A."/>
            <person name="Bhalerao R.R."/>
            <person name="Bhalerao R.P."/>
            <person name="Blaudez D."/>
            <person name="Boerjan W."/>
            <person name="Brun A."/>
            <person name="Brunner A."/>
            <person name="Busov V."/>
            <person name="Campbell M."/>
            <person name="Carlson J."/>
            <person name="Chalot M."/>
            <person name="Chapman J."/>
            <person name="Chen G.L."/>
            <person name="Cooper D."/>
            <person name="Coutinho P.M."/>
            <person name="Couturier J."/>
            <person name="Covert S."/>
            <person name="Cronk Q."/>
            <person name="Cunningham R."/>
            <person name="Davis J."/>
            <person name="Degroeve S."/>
            <person name="Dejardin A."/>
            <person name="Depamphilis C."/>
            <person name="Detter J."/>
            <person name="Dirks B."/>
            <person name="Dubchak I."/>
            <person name="Duplessis S."/>
            <person name="Ehlting J."/>
            <person name="Ellis B."/>
            <person name="Gendler K."/>
            <person name="Goodstein D."/>
            <person name="Gribskov M."/>
            <person name="Grimwood J."/>
            <person name="Groover A."/>
            <person name="Gunter L."/>
            <person name="Hamberger B."/>
            <person name="Heinze B."/>
            <person name="Helariutta Y."/>
            <person name="Henrissat B."/>
            <person name="Holligan D."/>
            <person name="Holt R."/>
            <person name="Huang W."/>
            <person name="Islam-Faridi N."/>
            <person name="Jones S."/>
            <person name="Jones-Rhoades M."/>
            <person name="Jorgensen R."/>
            <person name="Joshi C."/>
            <person name="Kangasjarvi J."/>
            <person name="Karlsson J."/>
            <person name="Kelleher C."/>
            <person name="Kirkpatrick R."/>
            <person name="Kirst M."/>
            <person name="Kohler A."/>
            <person name="Kalluri U."/>
            <person name="Larimer F."/>
            <person name="Leebens-Mack J."/>
            <person name="Leple J.C."/>
            <person name="Locascio P."/>
            <person name="Lou Y."/>
            <person name="Lucas S."/>
            <person name="Martin F."/>
            <person name="Montanini B."/>
            <person name="Napoli C."/>
            <person name="Nelson D.R."/>
            <person name="Nelson C."/>
            <person name="Nieminen K."/>
            <person name="Nilsson O."/>
            <person name="Pereda V."/>
            <person name="Peter G."/>
            <person name="Philippe R."/>
            <person name="Pilate G."/>
            <person name="Poliakov A."/>
            <person name="Razumovskaya J."/>
            <person name="Richardson P."/>
            <person name="Rinaldi C."/>
            <person name="Ritland K."/>
            <person name="Rouze P."/>
            <person name="Ryaboy D."/>
            <person name="Schmutz J."/>
            <person name="Schrader J."/>
            <person name="Segerman B."/>
            <person name="Shin H."/>
            <person name="Siddiqui A."/>
            <person name="Sterky F."/>
            <person name="Terry A."/>
            <person name="Tsai C.J."/>
            <person name="Uberbacher E."/>
            <person name="Unneberg P."/>
            <person name="Vahala J."/>
            <person name="Wall K."/>
            <person name="Wessler S."/>
            <person name="Yang G."/>
            <person name="Yin T."/>
            <person name="Douglas C."/>
            <person name="Marra M."/>
            <person name="Sandberg G."/>
            <person name="Van de Peer Y."/>
            <person name="Rokhsar D."/>
        </authorList>
    </citation>
    <scope>NUCLEOTIDE SEQUENCE [LARGE SCALE GENOMIC DNA]</scope>
    <source>
        <strain evidence="2">cv. Nisqually</strain>
    </source>
</reference>
<evidence type="ECO:0000313" key="2">
    <source>
        <dbReference type="Proteomes" id="UP000006729"/>
    </source>
</evidence>
<gene>
    <name evidence="1" type="ORF">POPTR_011G003325v4</name>
</gene>
<accession>A0ACC0S660</accession>
<dbReference type="EMBL" id="CM009300">
    <property type="protein sequence ID" value="KAI9385036.1"/>
    <property type="molecule type" value="Genomic_DNA"/>
</dbReference>
<proteinExistence type="predicted"/>
<evidence type="ECO:0000313" key="1">
    <source>
        <dbReference type="EMBL" id="KAI9385036.1"/>
    </source>
</evidence>
<keyword evidence="2" id="KW-1185">Reference proteome</keyword>
<name>A0ACC0S660_POPTR</name>
<protein>
    <submittedName>
        <fullName evidence="1">Uncharacterized protein</fullName>
    </submittedName>
</protein>
<dbReference type="Proteomes" id="UP000006729">
    <property type="component" value="Chromosome 11"/>
</dbReference>
<sequence length="116" mass="13585">MANLFRDKDSTLFIGFTALVSLEPLAFPFPKNPGIFFFLLKMLINTPLLPYKSTVGYLQGPQDFHDDHQDQCSRILTYILSSFVIHASDMTSKREWKKWRTVPVEFFKRKRKIPIT</sequence>
<comment type="caution">
    <text evidence="1">The sequence shown here is derived from an EMBL/GenBank/DDBJ whole genome shotgun (WGS) entry which is preliminary data.</text>
</comment>